<dbReference type="InterPro" id="IPR040632">
    <property type="entry name" value="Sulfotransfer_4"/>
</dbReference>
<dbReference type="InterPro" id="IPR027417">
    <property type="entry name" value="P-loop_NTPase"/>
</dbReference>
<dbReference type="Pfam" id="PF17784">
    <property type="entry name" value="Sulfotransfer_4"/>
    <property type="match status" value="1"/>
</dbReference>
<dbReference type="EMBL" id="JAANER010000002">
    <property type="protein sequence ID" value="KAG9194886.1"/>
    <property type="molecule type" value="Genomic_DNA"/>
</dbReference>
<accession>A0AAD4NT52</accession>
<dbReference type="PANTHER" id="PTHR36978:SF3">
    <property type="entry name" value="P-LOOP CONTAINING NUCLEOSIDE TRIPHOSPHATE HYDROLASE PROTEIN"/>
    <property type="match status" value="1"/>
</dbReference>
<dbReference type="Proteomes" id="UP001199106">
    <property type="component" value="Unassembled WGS sequence"/>
</dbReference>
<dbReference type="PANTHER" id="PTHR36978">
    <property type="entry name" value="P-LOOP CONTAINING NUCLEOTIDE TRIPHOSPHATE HYDROLASE"/>
    <property type="match status" value="1"/>
</dbReference>
<evidence type="ECO:0000256" key="1">
    <source>
        <dbReference type="SAM" id="Phobius"/>
    </source>
</evidence>
<gene>
    <name evidence="2" type="ORF">G6011_04921</name>
</gene>
<dbReference type="Gene3D" id="3.40.50.300">
    <property type="entry name" value="P-loop containing nucleotide triphosphate hydrolases"/>
    <property type="match status" value="1"/>
</dbReference>
<keyword evidence="3" id="KW-1185">Reference proteome</keyword>
<name>A0AAD4NT52_9PLEO</name>
<comment type="caution">
    <text evidence="2">The sequence shown here is derived from an EMBL/GenBank/DDBJ whole genome shotgun (WGS) entry which is preliminary data.</text>
</comment>
<reference evidence="2" key="1">
    <citation type="submission" date="2021-07" db="EMBL/GenBank/DDBJ databases">
        <title>Genome Resource of American Ginseng Black Spot Pathogen Alternaria panax.</title>
        <authorList>
            <person name="Qiu C."/>
            <person name="Wang W."/>
            <person name="Liu Z."/>
        </authorList>
    </citation>
    <scope>NUCLEOTIDE SEQUENCE</scope>
    <source>
        <strain evidence="2">BNCC115425</strain>
    </source>
</reference>
<protein>
    <submittedName>
        <fullName evidence="2">Uncharacterized protein</fullName>
    </submittedName>
</protein>
<evidence type="ECO:0000313" key="3">
    <source>
        <dbReference type="Proteomes" id="UP001199106"/>
    </source>
</evidence>
<keyword evidence="1" id="KW-0812">Transmembrane</keyword>
<keyword evidence="1" id="KW-0472">Membrane</keyword>
<dbReference type="AlphaFoldDB" id="A0AAD4NT52"/>
<feature type="transmembrane region" description="Helical" evidence="1">
    <location>
        <begin position="106"/>
        <end position="126"/>
    </location>
</feature>
<proteinExistence type="predicted"/>
<organism evidence="2 3">
    <name type="scientific">Alternaria panax</name>
    <dbReference type="NCBI Taxonomy" id="48097"/>
    <lineage>
        <taxon>Eukaryota</taxon>
        <taxon>Fungi</taxon>
        <taxon>Dikarya</taxon>
        <taxon>Ascomycota</taxon>
        <taxon>Pezizomycotina</taxon>
        <taxon>Dothideomycetes</taxon>
        <taxon>Pleosporomycetidae</taxon>
        <taxon>Pleosporales</taxon>
        <taxon>Pleosporineae</taxon>
        <taxon>Pleosporaceae</taxon>
        <taxon>Alternaria</taxon>
        <taxon>Alternaria sect. Panax</taxon>
    </lineage>
</organism>
<keyword evidence="1" id="KW-1133">Transmembrane helix</keyword>
<sequence>MWFLRFVLFPVPGMRYFVDFIDGLRIQWIYLYGREEPVTANTYDKHIACLKRVVPEDRLIFFNVKDGWEPLCKVLGKEVPKNVPFPRINDGEAIDNLAKRMVTKGLLRWLAIFGVVGAAAIPLFMYR</sequence>
<evidence type="ECO:0000313" key="2">
    <source>
        <dbReference type="EMBL" id="KAG9194886.1"/>
    </source>
</evidence>